<dbReference type="EMBL" id="DF237387">
    <property type="protein sequence ID" value="GAQ88545.1"/>
    <property type="molecule type" value="Genomic_DNA"/>
</dbReference>
<feature type="compositionally biased region" description="Polar residues" evidence="1">
    <location>
        <begin position="50"/>
        <end position="66"/>
    </location>
</feature>
<keyword evidence="3" id="KW-1185">Reference proteome</keyword>
<sequence>MAAPRKEGSGFGPQPEGASALALERRSIAVQTDPVIIVRHGGPKPGGQTGHSADNSPSSELPNSAGESGPREKSEPPADVSSVQSSGAQLDLPEMKARQPKQEEDANRLQEEGGLTLGRKHSTRPDLPAFLIDSDDESEPRVKEHNGKDEKLEAMCDLFDEVWTNKALLREALFYLHYLRTADAMNHEKLVTAGVDTRVRGLMAYNHDKVRCAATKLWEKLRLGLNQ</sequence>
<protein>
    <submittedName>
        <fullName evidence="2">Uncharacterized protein</fullName>
    </submittedName>
</protein>
<evidence type="ECO:0000256" key="1">
    <source>
        <dbReference type="SAM" id="MobiDB-lite"/>
    </source>
</evidence>
<evidence type="ECO:0000313" key="2">
    <source>
        <dbReference type="EMBL" id="GAQ88545.1"/>
    </source>
</evidence>
<feature type="compositionally biased region" description="Basic and acidic residues" evidence="1">
    <location>
        <begin position="139"/>
        <end position="148"/>
    </location>
</feature>
<proteinExistence type="predicted"/>
<feature type="region of interest" description="Disordered" evidence="1">
    <location>
        <begin position="1"/>
        <end position="148"/>
    </location>
</feature>
<dbReference type="AlphaFoldDB" id="A0A1Y1IC59"/>
<accession>A0A1Y1IC59</accession>
<dbReference type="Proteomes" id="UP000054558">
    <property type="component" value="Unassembled WGS sequence"/>
</dbReference>
<organism evidence="2 3">
    <name type="scientific">Klebsormidium nitens</name>
    <name type="common">Green alga</name>
    <name type="synonym">Ulothrix nitens</name>
    <dbReference type="NCBI Taxonomy" id="105231"/>
    <lineage>
        <taxon>Eukaryota</taxon>
        <taxon>Viridiplantae</taxon>
        <taxon>Streptophyta</taxon>
        <taxon>Klebsormidiophyceae</taxon>
        <taxon>Klebsormidiales</taxon>
        <taxon>Klebsormidiaceae</taxon>
        <taxon>Klebsormidium</taxon>
    </lineage>
</organism>
<feature type="compositionally biased region" description="Basic and acidic residues" evidence="1">
    <location>
        <begin position="93"/>
        <end position="111"/>
    </location>
</feature>
<gene>
    <name evidence="2" type="ORF">KFL_004380050</name>
</gene>
<name>A0A1Y1IC59_KLENI</name>
<evidence type="ECO:0000313" key="3">
    <source>
        <dbReference type="Proteomes" id="UP000054558"/>
    </source>
</evidence>
<reference evidence="2 3" key="1">
    <citation type="journal article" date="2014" name="Nat. Commun.">
        <title>Klebsormidium flaccidum genome reveals primary factors for plant terrestrial adaptation.</title>
        <authorList>
            <person name="Hori K."/>
            <person name="Maruyama F."/>
            <person name="Fujisawa T."/>
            <person name="Togashi T."/>
            <person name="Yamamoto N."/>
            <person name="Seo M."/>
            <person name="Sato S."/>
            <person name="Yamada T."/>
            <person name="Mori H."/>
            <person name="Tajima N."/>
            <person name="Moriyama T."/>
            <person name="Ikeuchi M."/>
            <person name="Watanabe M."/>
            <person name="Wada H."/>
            <person name="Kobayashi K."/>
            <person name="Saito M."/>
            <person name="Masuda T."/>
            <person name="Sasaki-Sekimoto Y."/>
            <person name="Mashiguchi K."/>
            <person name="Awai K."/>
            <person name="Shimojima M."/>
            <person name="Masuda S."/>
            <person name="Iwai M."/>
            <person name="Nobusawa T."/>
            <person name="Narise T."/>
            <person name="Kondo S."/>
            <person name="Saito H."/>
            <person name="Sato R."/>
            <person name="Murakawa M."/>
            <person name="Ihara Y."/>
            <person name="Oshima-Yamada Y."/>
            <person name="Ohtaka K."/>
            <person name="Satoh M."/>
            <person name="Sonobe K."/>
            <person name="Ishii M."/>
            <person name="Ohtani R."/>
            <person name="Kanamori-Sato M."/>
            <person name="Honoki R."/>
            <person name="Miyazaki D."/>
            <person name="Mochizuki H."/>
            <person name="Umetsu J."/>
            <person name="Higashi K."/>
            <person name="Shibata D."/>
            <person name="Kamiya Y."/>
            <person name="Sato N."/>
            <person name="Nakamura Y."/>
            <person name="Tabata S."/>
            <person name="Ida S."/>
            <person name="Kurokawa K."/>
            <person name="Ohta H."/>
        </authorList>
    </citation>
    <scope>NUCLEOTIDE SEQUENCE [LARGE SCALE GENOMIC DNA]</scope>
    <source>
        <strain evidence="2 3">NIES-2285</strain>
    </source>
</reference>